<keyword evidence="6 9" id="KW-0238">DNA-binding</keyword>
<sequence length="334" mass="39254">MIRSNILDDYLNYLRAAKGRSDGTIKEYYYDIRQFLRYMRVRKEGLVVDSLDEVDIDTVDKALLEQIDKSDVYAYISYLDRERQNSSRTKFRKISSVRSFFDYLTYKVDVLDKNPTENIDMPKIERSLPVYLTLEEAVRLLHSVQNYKQKEIFRRRDYAIATLFLNCGLRLSELASLNVEDLNKDRTLRIWGKGSKERLVYLNDNVQRSIDAYLAARKAEGLEEEGALFLSMRKSRMSNRSIQHMLEKHLKNAGFDTKKYTVHKLRHTAATLMYQFGDEDLKSLQEILGHESISTTQIYTHVNMEDIRHTMSQNPLANVEDVEKMLEDAEKEKK</sequence>
<keyword evidence="7" id="KW-0233">DNA recombination</keyword>
<evidence type="ECO:0000256" key="7">
    <source>
        <dbReference type="ARBA" id="ARBA00023172"/>
    </source>
</evidence>
<protein>
    <submittedName>
        <fullName evidence="12">Tyrosine recombinase XerC</fullName>
    </submittedName>
</protein>
<dbReference type="InterPro" id="IPR044068">
    <property type="entry name" value="CB"/>
</dbReference>
<evidence type="ECO:0000256" key="3">
    <source>
        <dbReference type="ARBA" id="ARBA00022618"/>
    </source>
</evidence>
<evidence type="ECO:0000259" key="10">
    <source>
        <dbReference type="PROSITE" id="PS51898"/>
    </source>
</evidence>
<evidence type="ECO:0000313" key="13">
    <source>
        <dbReference type="Proteomes" id="UP001481872"/>
    </source>
</evidence>
<dbReference type="InterPro" id="IPR050090">
    <property type="entry name" value="Tyrosine_recombinase_XerCD"/>
</dbReference>
<dbReference type="InterPro" id="IPR010998">
    <property type="entry name" value="Integrase_recombinase_N"/>
</dbReference>
<comment type="subcellular location">
    <subcellularLocation>
        <location evidence="1">Cytoplasm</location>
    </subcellularLocation>
</comment>
<organism evidence="12 13">
    <name type="scientific">Aedoeadaptatus acetigenes</name>
    <dbReference type="NCBI Taxonomy" id="2981723"/>
    <lineage>
        <taxon>Bacteria</taxon>
        <taxon>Bacillati</taxon>
        <taxon>Bacillota</taxon>
        <taxon>Tissierellia</taxon>
        <taxon>Tissierellales</taxon>
        <taxon>Peptoniphilaceae</taxon>
        <taxon>Aedoeadaptatus</taxon>
    </lineage>
</organism>
<keyword evidence="13" id="KW-1185">Reference proteome</keyword>
<dbReference type="Proteomes" id="UP001481872">
    <property type="component" value="Unassembled WGS sequence"/>
</dbReference>
<dbReference type="InterPro" id="IPR004107">
    <property type="entry name" value="Integrase_SAM-like_N"/>
</dbReference>
<evidence type="ECO:0000313" key="12">
    <source>
        <dbReference type="EMBL" id="MEQ3353567.1"/>
    </source>
</evidence>
<comment type="caution">
    <text evidence="12">The sequence shown here is derived from an EMBL/GenBank/DDBJ whole genome shotgun (WGS) entry which is preliminary data.</text>
</comment>
<dbReference type="SUPFAM" id="SSF56349">
    <property type="entry name" value="DNA breaking-rejoining enzymes"/>
    <property type="match status" value="1"/>
</dbReference>
<evidence type="ECO:0000256" key="6">
    <source>
        <dbReference type="ARBA" id="ARBA00023125"/>
    </source>
</evidence>
<dbReference type="InterPro" id="IPR011010">
    <property type="entry name" value="DNA_brk_join_enz"/>
</dbReference>
<dbReference type="RefSeq" id="WP_349053865.1">
    <property type="nucleotide sequence ID" value="NZ_JBBNPS010000009.1"/>
</dbReference>
<proteinExistence type="predicted"/>
<name>A0ABV1J6Y6_9FIRM</name>
<dbReference type="PROSITE" id="PS51900">
    <property type="entry name" value="CB"/>
    <property type="match status" value="1"/>
</dbReference>
<evidence type="ECO:0000259" key="11">
    <source>
        <dbReference type="PROSITE" id="PS51900"/>
    </source>
</evidence>
<evidence type="ECO:0000256" key="8">
    <source>
        <dbReference type="ARBA" id="ARBA00023306"/>
    </source>
</evidence>
<accession>A0ABV1J6Y6</accession>
<gene>
    <name evidence="12" type="ORF">AAA081_04530</name>
</gene>
<dbReference type="InterPro" id="IPR013762">
    <property type="entry name" value="Integrase-like_cat_sf"/>
</dbReference>
<dbReference type="Gene3D" id="1.10.150.130">
    <property type="match status" value="1"/>
</dbReference>
<dbReference type="Gene3D" id="1.10.443.10">
    <property type="entry name" value="Intergrase catalytic core"/>
    <property type="match status" value="1"/>
</dbReference>
<feature type="domain" description="Core-binding (CB)" evidence="11">
    <location>
        <begin position="1"/>
        <end position="105"/>
    </location>
</feature>
<keyword evidence="8" id="KW-0131">Cell cycle</keyword>
<dbReference type="InterPro" id="IPR002104">
    <property type="entry name" value="Integrase_catalytic"/>
</dbReference>
<keyword evidence="3" id="KW-0132">Cell division</keyword>
<dbReference type="Pfam" id="PF00589">
    <property type="entry name" value="Phage_integrase"/>
    <property type="match status" value="1"/>
</dbReference>
<evidence type="ECO:0000256" key="2">
    <source>
        <dbReference type="ARBA" id="ARBA00022490"/>
    </source>
</evidence>
<evidence type="ECO:0000256" key="1">
    <source>
        <dbReference type="ARBA" id="ARBA00004496"/>
    </source>
</evidence>
<keyword evidence="2" id="KW-0963">Cytoplasm</keyword>
<dbReference type="PROSITE" id="PS51898">
    <property type="entry name" value="TYR_RECOMBINASE"/>
    <property type="match status" value="1"/>
</dbReference>
<keyword evidence="5" id="KW-0229">DNA integration</keyword>
<evidence type="ECO:0000256" key="4">
    <source>
        <dbReference type="ARBA" id="ARBA00022829"/>
    </source>
</evidence>
<feature type="domain" description="Tyr recombinase" evidence="10">
    <location>
        <begin position="127"/>
        <end position="312"/>
    </location>
</feature>
<keyword evidence="4" id="KW-0159">Chromosome partition</keyword>
<dbReference type="PANTHER" id="PTHR30349:SF77">
    <property type="entry name" value="TYROSINE RECOMBINASE XERC"/>
    <property type="match status" value="1"/>
</dbReference>
<dbReference type="PANTHER" id="PTHR30349">
    <property type="entry name" value="PHAGE INTEGRASE-RELATED"/>
    <property type="match status" value="1"/>
</dbReference>
<evidence type="ECO:0000256" key="5">
    <source>
        <dbReference type="ARBA" id="ARBA00022908"/>
    </source>
</evidence>
<dbReference type="EMBL" id="JBBNPS010000009">
    <property type="protein sequence ID" value="MEQ3353567.1"/>
    <property type="molecule type" value="Genomic_DNA"/>
</dbReference>
<evidence type="ECO:0000256" key="9">
    <source>
        <dbReference type="PROSITE-ProRule" id="PRU01248"/>
    </source>
</evidence>
<dbReference type="Pfam" id="PF02899">
    <property type="entry name" value="Phage_int_SAM_1"/>
    <property type="match status" value="2"/>
</dbReference>
<reference evidence="12 13" key="1">
    <citation type="submission" date="2024-04" db="EMBL/GenBank/DDBJ databases">
        <title>Human intestinal bacterial collection.</title>
        <authorList>
            <person name="Pauvert C."/>
            <person name="Hitch T.C.A."/>
            <person name="Clavel T."/>
        </authorList>
    </citation>
    <scope>NUCLEOTIDE SEQUENCE [LARGE SCALE GENOMIC DNA]</scope>
    <source>
        <strain evidence="12 13">CLA-SR-H026</strain>
    </source>
</reference>